<feature type="signal peptide" evidence="2">
    <location>
        <begin position="1"/>
        <end position="16"/>
    </location>
</feature>
<organism evidence="4 5">
    <name type="scientific">Chionoecetes opilio</name>
    <name type="common">Atlantic snow crab</name>
    <name type="synonym">Cancer opilio</name>
    <dbReference type="NCBI Taxonomy" id="41210"/>
    <lineage>
        <taxon>Eukaryota</taxon>
        <taxon>Metazoa</taxon>
        <taxon>Ecdysozoa</taxon>
        <taxon>Arthropoda</taxon>
        <taxon>Crustacea</taxon>
        <taxon>Multicrustacea</taxon>
        <taxon>Malacostraca</taxon>
        <taxon>Eumalacostraca</taxon>
        <taxon>Eucarida</taxon>
        <taxon>Decapoda</taxon>
        <taxon>Pleocyemata</taxon>
        <taxon>Brachyura</taxon>
        <taxon>Eubrachyura</taxon>
        <taxon>Majoidea</taxon>
        <taxon>Majidae</taxon>
        <taxon>Chionoecetes</taxon>
    </lineage>
</organism>
<protein>
    <recommendedName>
        <fullName evidence="3">C-type lectin domain-containing protein</fullName>
    </recommendedName>
</protein>
<evidence type="ECO:0000313" key="5">
    <source>
        <dbReference type="Proteomes" id="UP000770661"/>
    </source>
</evidence>
<evidence type="ECO:0000259" key="3">
    <source>
        <dbReference type="PROSITE" id="PS50041"/>
    </source>
</evidence>
<dbReference type="InterPro" id="IPR001304">
    <property type="entry name" value="C-type_lectin-like"/>
</dbReference>
<dbReference type="PROSITE" id="PS50041">
    <property type="entry name" value="C_TYPE_LECTIN_2"/>
    <property type="match status" value="1"/>
</dbReference>
<dbReference type="InterPro" id="IPR016187">
    <property type="entry name" value="CTDL_fold"/>
</dbReference>
<accession>A0A8J5CTG2</accession>
<dbReference type="Gene3D" id="3.10.100.10">
    <property type="entry name" value="Mannose-Binding Protein A, subunit A"/>
    <property type="match status" value="1"/>
</dbReference>
<dbReference type="SMART" id="SM00034">
    <property type="entry name" value="CLECT"/>
    <property type="match status" value="1"/>
</dbReference>
<dbReference type="InterPro" id="IPR016186">
    <property type="entry name" value="C-type_lectin-like/link_sf"/>
</dbReference>
<dbReference type="SUPFAM" id="SSF56436">
    <property type="entry name" value="C-type lectin-like"/>
    <property type="match status" value="1"/>
</dbReference>
<proteinExistence type="predicted"/>
<name>A0A8J5CTG2_CHIOP</name>
<dbReference type="OrthoDB" id="6375279at2759"/>
<sequence length="250" mass="27437">MQWCFVFAAVVAVVSGHRVNYDGTPLADNVVLNGGVNSGVAFPQGASPVVPTHKRVPRAAFPAVVPAAPHNFFPVPSQPQPVFPAPHGPLPCSFGAATLVHETSLSRREYHFSWCHHPSQTFTHAQAEHYCRSLPSDGHPVGFHPVSIEDYAEDSLISTIISAYRVPYIWTSGKKVSAYAWKWQTCVASLYNNWSRTGSLGSAQPDNYEGDEDCLAVLNNFYGDGITWHDVACDFEKYVICERPKAYGSL</sequence>
<dbReference type="Pfam" id="PF00059">
    <property type="entry name" value="Lectin_C"/>
    <property type="match status" value="1"/>
</dbReference>
<gene>
    <name evidence="4" type="ORF">GWK47_049234</name>
</gene>
<dbReference type="InterPro" id="IPR018378">
    <property type="entry name" value="C-type_lectin_CS"/>
</dbReference>
<evidence type="ECO:0000256" key="2">
    <source>
        <dbReference type="SAM" id="SignalP"/>
    </source>
</evidence>
<keyword evidence="5" id="KW-1185">Reference proteome</keyword>
<evidence type="ECO:0000256" key="1">
    <source>
        <dbReference type="ARBA" id="ARBA00023157"/>
    </source>
</evidence>
<comment type="caution">
    <text evidence="4">The sequence shown here is derived from an EMBL/GenBank/DDBJ whole genome shotgun (WGS) entry which is preliminary data.</text>
</comment>
<dbReference type="PANTHER" id="PTHR21407">
    <property type="entry name" value="RE43931P-RELATED"/>
    <property type="match status" value="1"/>
</dbReference>
<dbReference type="CDD" id="cd00037">
    <property type="entry name" value="CLECT"/>
    <property type="match status" value="1"/>
</dbReference>
<dbReference type="PANTHER" id="PTHR21407:SF1">
    <property type="entry name" value="RE43931P"/>
    <property type="match status" value="1"/>
</dbReference>
<feature type="domain" description="C-type lectin" evidence="3">
    <location>
        <begin position="111"/>
        <end position="242"/>
    </location>
</feature>
<reference evidence="4" key="1">
    <citation type="submission" date="2020-07" db="EMBL/GenBank/DDBJ databases">
        <title>The High-quality genome of the commercially important snow crab, Chionoecetes opilio.</title>
        <authorList>
            <person name="Jeong J.-H."/>
            <person name="Ryu S."/>
        </authorList>
    </citation>
    <scope>NUCLEOTIDE SEQUENCE</scope>
    <source>
        <strain evidence="4">MADBK_172401_WGS</strain>
        <tissue evidence="4">Digestive gland</tissue>
    </source>
</reference>
<dbReference type="EMBL" id="JACEEZ010013528">
    <property type="protein sequence ID" value="KAG0720076.1"/>
    <property type="molecule type" value="Genomic_DNA"/>
</dbReference>
<keyword evidence="1" id="KW-1015">Disulfide bond</keyword>
<dbReference type="Proteomes" id="UP000770661">
    <property type="component" value="Unassembled WGS sequence"/>
</dbReference>
<dbReference type="PROSITE" id="PS00615">
    <property type="entry name" value="C_TYPE_LECTIN_1"/>
    <property type="match status" value="1"/>
</dbReference>
<dbReference type="AlphaFoldDB" id="A0A8J5CTG2"/>
<keyword evidence="2" id="KW-0732">Signal</keyword>
<evidence type="ECO:0000313" key="4">
    <source>
        <dbReference type="EMBL" id="KAG0720076.1"/>
    </source>
</evidence>
<feature type="chain" id="PRO_5035296470" description="C-type lectin domain-containing protein" evidence="2">
    <location>
        <begin position="17"/>
        <end position="250"/>
    </location>
</feature>